<keyword evidence="9 13" id="KW-0472">Membrane</keyword>
<dbReference type="GO" id="GO:0001555">
    <property type="term" value="P:oocyte growth"/>
    <property type="evidence" value="ECO:0007669"/>
    <property type="project" value="UniProtKB-ARBA"/>
</dbReference>
<dbReference type="InterPro" id="IPR028994">
    <property type="entry name" value="Integrin_alpha_N"/>
</dbReference>
<reference evidence="17" key="1">
    <citation type="submission" date="2025-08" db="UniProtKB">
        <authorList>
            <consortium name="RefSeq"/>
        </authorList>
    </citation>
    <scope>IDENTIFICATION</scope>
</reference>
<comment type="similarity">
    <text evidence="2 13">Belongs to the integrin alpha chain family.</text>
</comment>
<gene>
    <name evidence="17" type="primary">ItgaPS5</name>
</gene>
<feature type="repeat" description="FG-GAP" evidence="12">
    <location>
        <begin position="108"/>
        <end position="168"/>
    </location>
</feature>
<evidence type="ECO:0000256" key="13">
    <source>
        <dbReference type="RuleBase" id="RU003762"/>
    </source>
</evidence>
<dbReference type="InterPro" id="IPR013517">
    <property type="entry name" value="FG-GAP"/>
</dbReference>
<feature type="repeat" description="FG-GAP" evidence="12">
    <location>
        <begin position="309"/>
        <end position="370"/>
    </location>
</feature>
<keyword evidence="4 13" id="KW-0732">Signal</keyword>
<dbReference type="AlphaFoldDB" id="A0AB39Z2G5"/>
<proteinExistence type="inferred from homology"/>
<dbReference type="GO" id="GO:0048513">
    <property type="term" value="P:animal organ development"/>
    <property type="evidence" value="ECO:0007669"/>
    <property type="project" value="UniProtKB-ARBA"/>
</dbReference>
<protein>
    <submittedName>
        <fullName evidence="17">Integrin alpha-PS3</fullName>
    </submittedName>
</protein>
<evidence type="ECO:0000256" key="6">
    <source>
        <dbReference type="ARBA" id="ARBA00022889"/>
    </source>
</evidence>
<evidence type="ECO:0000256" key="1">
    <source>
        <dbReference type="ARBA" id="ARBA00004479"/>
    </source>
</evidence>
<evidence type="ECO:0000256" key="10">
    <source>
        <dbReference type="ARBA" id="ARBA00023170"/>
    </source>
</evidence>
<keyword evidence="5" id="KW-0677">Repeat</keyword>
<dbReference type="Pfam" id="PF01839">
    <property type="entry name" value="FG-GAP"/>
    <property type="match status" value="3"/>
</dbReference>
<dbReference type="GO" id="GO:0033627">
    <property type="term" value="P:cell adhesion mediated by integrin"/>
    <property type="evidence" value="ECO:0007669"/>
    <property type="project" value="TreeGrafter"/>
</dbReference>
<evidence type="ECO:0000256" key="12">
    <source>
        <dbReference type="PROSITE-ProRule" id="PRU00803"/>
    </source>
</evidence>
<dbReference type="CTD" id="37732"/>
<dbReference type="GO" id="GO:0007157">
    <property type="term" value="P:heterophilic cell-cell adhesion via plasma membrane cell adhesion molecules"/>
    <property type="evidence" value="ECO:0007669"/>
    <property type="project" value="UniProtKB-ARBA"/>
</dbReference>
<keyword evidence="11" id="KW-0325">Glycoprotein</keyword>
<dbReference type="Gene3D" id="2.60.40.1510">
    <property type="entry name" value="ntegrin, alpha v. Chain A, domain 3"/>
    <property type="match status" value="1"/>
</dbReference>
<dbReference type="GeneID" id="108008204"/>
<accession>A0AB39Z2G5</accession>
<dbReference type="GO" id="GO:0007160">
    <property type="term" value="P:cell-matrix adhesion"/>
    <property type="evidence" value="ECO:0007669"/>
    <property type="project" value="UniProtKB-ARBA"/>
</dbReference>
<dbReference type="SUPFAM" id="SSF69179">
    <property type="entry name" value="Integrin domains"/>
    <property type="match status" value="2"/>
</dbReference>
<evidence type="ECO:0000256" key="7">
    <source>
        <dbReference type="ARBA" id="ARBA00022989"/>
    </source>
</evidence>
<dbReference type="InterPro" id="IPR032695">
    <property type="entry name" value="Integrin_dom_sf"/>
</dbReference>
<evidence type="ECO:0000256" key="4">
    <source>
        <dbReference type="ARBA" id="ARBA00022729"/>
    </source>
</evidence>
<evidence type="ECO:0000256" key="9">
    <source>
        <dbReference type="ARBA" id="ARBA00023136"/>
    </source>
</evidence>
<feature type="region of interest" description="Disordered" evidence="14">
    <location>
        <begin position="1021"/>
        <end position="1051"/>
    </location>
</feature>
<feature type="transmembrane region" description="Helical" evidence="13">
    <location>
        <begin position="979"/>
        <end position="1000"/>
    </location>
</feature>
<keyword evidence="10 13" id="KW-0675">Receptor</keyword>
<dbReference type="Proteomes" id="UP001652628">
    <property type="component" value="Chromosome 2R"/>
</dbReference>
<dbReference type="InterPro" id="IPR048285">
    <property type="entry name" value="Integrin_alpha_Ig-like_2"/>
</dbReference>
<dbReference type="InterPro" id="IPR000413">
    <property type="entry name" value="Integrin_alpha"/>
</dbReference>
<dbReference type="RefSeq" id="XP_016927484.2">
    <property type="nucleotide sequence ID" value="XM_017071995.3"/>
</dbReference>
<dbReference type="GO" id="GO:0009897">
    <property type="term" value="C:external side of plasma membrane"/>
    <property type="evidence" value="ECO:0007669"/>
    <property type="project" value="TreeGrafter"/>
</dbReference>
<evidence type="ECO:0000313" key="17">
    <source>
        <dbReference type="RefSeq" id="XP_016927484.2"/>
    </source>
</evidence>
<dbReference type="GO" id="GO:0005178">
    <property type="term" value="F:integrin binding"/>
    <property type="evidence" value="ECO:0007669"/>
    <property type="project" value="TreeGrafter"/>
</dbReference>
<name>A0AB39Z2G5_DROSZ</name>
<keyword evidence="3 13" id="KW-0812">Transmembrane</keyword>
<keyword evidence="16" id="KW-1185">Reference proteome</keyword>
<feature type="repeat" description="FG-GAP" evidence="12">
    <location>
        <begin position="433"/>
        <end position="495"/>
    </location>
</feature>
<evidence type="ECO:0000256" key="3">
    <source>
        <dbReference type="ARBA" id="ARBA00022692"/>
    </source>
</evidence>
<dbReference type="InterPro" id="IPR013519">
    <property type="entry name" value="Int_alpha_beta-p"/>
</dbReference>
<keyword evidence="8 13" id="KW-0401">Integrin</keyword>
<dbReference type="PRINTS" id="PR01185">
    <property type="entry name" value="INTEGRINA"/>
</dbReference>
<dbReference type="GO" id="GO:0007229">
    <property type="term" value="P:integrin-mediated signaling pathway"/>
    <property type="evidence" value="ECO:0007669"/>
    <property type="project" value="UniProtKB-KW"/>
</dbReference>
<keyword evidence="7 13" id="KW-1133">Transmembrane helix</keyword>
<feature type="repeat" description="FG-GAP" evidence="12">
    <location>
        <begin position="33"/>
        <end position="93"/>
    </location>
</feature>
<evidence type="ECO:0000256" key="2">
    <source>
        <dbReference type="ARBA" id="ARBA00008054"/>
    </source>
</evidence>
<sequence>MSHLLLLVFLALKYQTEAFNISPHANRVINFPKHLKTHLNQTRSSYFGFSLVIRPTSIFVGAPRAQSTLDSQRTIDETGAIFRCPLENGDCFPYVLDPRGSVDGTYDIRILHSKRKDYQWLGGSMDGGPWDTDKLLVCAPRCYNPQDMNGRMHGVCYWVEDTMTEQPSPKRVYTIWPLHMVNKQLNQDNSSYFYMGEVGLSAHVTDNNSRFLIGAPGIDNWKGGVILHQRKRKSIRRIMREINPEDYEPLILESGPWGAHSDSYFGYAVSSGYFNIGNRSTLLYVATAPQANHSYGEAYIFDVSRKNMRKIHVFKGKQLGEYFGYSVLVEDLNGDGLADVVISAPLHARGDSYDNGAIYVFINKGLFNFERKIIWSPAGSKGRFGTTLSRLGDINHDGYNDVAVGAPFEGNGAVFIYLGSEHGLRDQPSQRLDAPSQQPSEYGSYMFGHGLSRGSDIDGNGYNDLAIGAPNAEVLYLHRTYPVVKIHATVKSESREIKPDQDKVKISACYRLTTTAKAKEVEQQELDIRIAIDKMLERVKFIENQGNEMSFKVLAGLQEQCRIFEVTVRYSEENLFMPIDLEIFYELTQKVEKLEEFCKTCAVVDPSEPKSYTVKISFITGCATNVCVPDLQLRSKDVVPSYTLGTTDTLRLNYEVINQGETAYLPQLKVTSSYRLPFAQVPGNCRVRKGVMLCDLNDGRPLANGDSDSLAITFDVSQLNGDLLTIDAAVFSTGVDKNSTDNEETNEIILREFTEIDASGGPADGQVVLNKYPYSAEIINNYEIKSHGPSTIQELALLFFIPISFNMGGVEKSLFNISSLKMQASYDTRLLPIKLYDVNNTLLNEYPLEESSQDHELTSTSTTRKRRDLEGLTLDQDIEINDKDNLPINRTLVLNCRDTNKTICVRSEMRFRFRPEKPVNVIISFKVDLNYVLDPFEYFVILTDLKLVKQGDPESSSFVIKRKIQPNVIYKNLDNGLPIWYIILAIIGGLLLFALITYGLRKLGFFKRFKRDELKRLVNEKNLKNEDSPQDQDGKLEDIENDSHSEVAQNV</sequence>
<dbReference type="GO" id="GO:0008305">
    <property type="term" value="C:integrin complex"/>
    <property type="evidence" value="ECO:0007669"/>
    <property type="project" value="InterPro"/>
</dbReference>
<organism evidence="16 17">
    <name type="scientific">Drosophila suzukii</name>
    <name type="common">Spotted-wing drosophila fruit fly</name>
    <dbReference type="NCBI Taxonomy" id="28584"/>
    <lineage>
        <taxon>Eukaryota</taxon>
        <taxon>Metazoa</taxon>
        <taxon>Ecdysozoa</taxon>
        <taxon>Arthropoda</taxon>
        <taxon>Hexapoda</taxon>
        <taxon>Insecta</taxon>
        <taxon>Pterygota</taxon>
        <taxon>Neoptera</taxon>
        <taxon>Endopterygota</taxon>
        <taxon>Diptera</taxon>
        <taxon>Brachycera</taxon>
        <taxon>Muscomorpha</taxon>
        <taxon>Ephydroidea</taxon>
        <taxon>Drosophilidae</taxon>
        <taxon>Drosophila</taxon>
        <taxon>Sophophora</taxon>
    </lineage>
</organism>
<evidence type="ECO:0000256" key="14">
    <source>
        <dbReference type="SAM" id="MobiDB-lite"/>
    </source>
</evidence>
<comment type="subcellular location">
    <subcellularLocation>
        <location evidence="1 13">Membrane</location>
        <topology evidence="1 13">Single-pass type I membrane protein</topology>
    </subcellularLocation>
</comment>
<feature type="domain" description="Integrin alpha second immunoglobulin-like" evidence="15">
    <location>
        <begin position="625"/>
        <end position="738"/>
    </location>
</feature>
<dbReference type="SUPFAM" id="SSF69318">
    <property type="entry name" value="Integrin alpha N-terminal domain"/>
    <property type="match status" value="1"/>
</dbReference>
<evidence type="ECO:0000256" key="8">
    <source>
        <dbReference type="ARBA" id="ARBA00023037"/>
    </source>
</evidence>
<dbReference type="Gene3D" id="2.60.40.1460">
    <property type="entry name" value="Integrin domains. Chain A, domain 2"/>
    <property type="match status" value="1"/>
</dbReference>
<evidence type="ECO:0000256" key="5">
    <source>
        <dbReference type="ARBA" id="ARBA00022737"/>
    </source>
</evidence>
<dbReference type="SMART" id="SM00191">
    <property type="entry name" value="Int_alpha"/>
    <property type="match status" value="5"/>
</dbReference>
<dbReference type="Gene3D" id="2.130.10.130">
    <property type="entry name" value="Integrin alpha, N-terminal"/>
    <property type="match status" value="1"/>
</dbReference>
<feature type="chain" id="PRO_5044984200" evidence="13">
    <location>
        <begin position="19"/>
        <end position="1051"/>
    </location>
</feature>
<dbReference type="PROSITE" id="PS51470">
    <property type="entry name" value="FG_GAP"/>
    <property type="match status" value="5"/>
</dbReference>
<evidence type="ECO:0000256" key="11">
    <source>
        <dbReference type="ARBA" id="ARBA00023180"/>
    </source>
</evidence>
<feature type="signal peptide" evidence="13">
    <location>
        <begin position="1"/>
        <end position="18"/>
    </location>
</feature>
<dbReference type="Pfam" id="PF20805">
    <property type="entry name" value="Integrin_A_Ig_2"/>
    <property type="match status" value="1"/>
</dbReference>
<evidence type="ECO:0000259" key="15">
    <source>
        <dbReference type="Pfam" id="PF20805"/>
    </source>
</evidence>
<dbReference type="PANTHER" id="PTHR23220">
    <property type="entry name" value="INTEGRIN ALPHA"/>
    <property type="match status" value="1"/>
</dbReference>
<dbReference type="Gene3D" id="1.20.5.930">
    <property type="entry name" value="Bicelle-embedded integrin alpha(iib) transmembrane segment"/>
    <property type="match status" value="1"/>
</dbReference>
<feature type="repeat" description="FG-GAP" evidence="12">
    <location>
        <begin position="371"/>
        <end position="426"/>
    </location>
</feature>
<feature type="compositionally biased region" description="Basic and acidic residues" evidence="14">
    <location>
        <begin position="1021"/>
        <end position="1045"/>
    </location>
</feature>
<dbReference type="PANTHER" id="PTHR23220:SF83">
    <property type="entry name" value="INTEGRIN ALPHA-PS3-RELATED"/>
    <property type="match status" value="1"/>
</dbReference>
<keyword evidence="6 13" id="KW-0130">Cell adhesion</keyword>
<evidence type="ECO:0000313" key="16">
    <source>
        <dbReference type="Proteomes" id="UP001652628"/>
    </source>
</evidence>